<dbReference type="GO" id="GO:0016279">
    <property type="term" value="F:protein-lysine N-methyltransferase activity"/>
    <property type="evidence" value="ECO:0007669"/>
    <property type="project" value="InterPro"/>
</dbReference>
<keyword evidence="8" id="KW-1185">Reference proteome</keyword>
<evidence type="ECO:0000256" key="1">
    <source>
        <dbReference type="ARBA" id="ARBA00022603"/>
    </source>
</evidence>
<dbReference type="Proteomes" id="UP000295122">
    <property type="component" value="Unassembled WGS sequence"/>
</dbReference>
<dbReference type="InterPro" id="IPR026170">
    <property type="entry name" value="FAM173A/B"/>
</dbReference>
<sequence>MRAIRLWAVACAVSLLPLGAAVAQPVPAAKPAPDAKPESSTFSPYSGQPGKDVVWVPTAQALVDRMLDMAGATTADYVIDLGSGDGRTVITAAKRGIRALGVEYNPDMVALSKANAEKEGVGEKARFVQGDIFKTDFSDATVLTLFLLPELNKRLRPTILDMKPGTRVVSNTFDMGDWTPDQTISAGTDCTSFCTAFKWIVPAKAAGTWTVGNGELKLEQTYQKVSGTLTQGGKEVPVENGSLNGTAITFTAGGTRYSGTVEGGKLEAKAENGAGALSGTRRGS</sequence>
<dbReference type="RefSeq" id="WP_133772369.1">
    <property type="nucleotide sequence ID" value="NZ_SNZR01000014.1"/>
</dbReference>
<feature type="signal peptide" evidence="5">
    <location>
        <begin position="1"/>
        <end position="23"/>
    </location>
</feature>
<dbReference type="PANTHER" id="PTHR13610">
    <property type="entry name" value="METHYLTRANSFERASE DOMAIN-CONTAINING PROTEIN"/>
    <property type="match status" value="1"/>
</dbReference>
<proteinExistence type="predicted"/>
<keyword evidence="3" id="KW-0949">S-adenosyl-L-methionine</keyword>
<comment type="caution">
    <text evidence="7">The sequence shown here is derived from an EMBL/GenBank/DDBJ whole genome shotgun (WGS) entry which is preliminary data.</text>
</comment>
<feature type="region of interest" description="Disordered" evidence="4">
    <location>
        <begin position="28"/>
        <end position="48"/>
    </location>
</feature>
<organism evidence="7 8">
    <name type="scientific">Enterovirga rhinocerotis</name>
    <dbReference type="NCBI Taxonomy" id="1339210"/>
    <lineage>
        <taxon>Bacteria</taxon>
        <taxon>Pseudomonadati</taxon>
        <taxon>Pseudomonadota</taxon>
        <taxon>Alphaproteobacteria</taxon>
        <taxon>Hyphomicrobiales</taxon>
        <taxon>Methylobacteriaceae</taxon>
        <taxon>Enterovirga</taxon>
    </lineage>
</organism>
<accession>A0A4R7BTC9</accession>
<feature type="domain" description="Methyltransferase" evidence="6">
    <location>
        <begin position="78"/>
        <end position="144"/>
    </location>
</feature>
<keyword evidence="2 7" id="KW-0808">Transferase</keyword>
<dbReference type="SUPFAM" id="SSF53335">
    <property type="entry name" value="S-adenosyl-L-methionine-dependent methyltransferases"/>
    <property type="match status" value="1"/>
</dbReference>
<dbReference type="OrthoDB" id="281208at2"/>
<gene>
    <name evidence="7" type="ORF">EV668_3489</name>
</gene>
<dbReference type="EMBL" id="SNZR01000014">
    <property type="protein sequence ID" value="TDR89004.1"/>
    <property type="molecule type" value="Genomic_DNA"/>
</dbReference>
<dbReference type="Pfam" id="PF13649">
    <property type="entry name" value="Methyltransf_25"/>
    <property type="match status" value="1"/>
</dbReference>
<dbReference type="Gene3D" id="3.40.50.150">
    <property type="entry name" value="Vaccinia Virus protein VP39"/>
    <property type="match status" value="1"/>
</dbReference>
<dbReference type="InterPro" id="IPR041698">
    <property type="entry name" value="Methyltransf_25"/>
</dbReference>
<evidence type="ECO:0000313" key="7">
    <source>
        <dbReference type="EMBL" id="TDR89004.1"/>
    </source>
</evidence>
<protein>
    <submittedName>
        <fullName evidence="7">Methyltransferase family protein</fullName>
    </submittedName>
</protein>
<dbReference type="PANTHER" id="PTHR13610:SF11">
    <property type="entry name" value="METHYLTRANSFERASE DOMAIN-CONTAINING PROTEIN"/>
    <property type="match status" value="1"/>
</dbReference>
<name>A0A4R7BTC9_9HYPH</name>
<dbReference type="AlphaFoldDB" id="A0A4R7BTC9"/>
<evidence type="ECO:0000256" key="4">
    <source>
        <dbReference type="SAM" id="MobiDB-lite"/>
    </source>
</evidence>
<dbReference type="InterPro" id="IPR029063">
    <property type="entry name" value="SAM-dependent_MTases_sf"/>
</dbReference>
<dbReference type="CDD" id="cd02440">
    <property type="entry name" value="AdoMet_MTases"/>
    <property type="match status" value="1"/>
</dbReference>
<dbReference type="GO" id="GO:0032259">
    <property type="term" value="P:methylation"/>
    <property type="evidence" value="ECO:0007669"/>
    <property type="project" value="UniProtKB-KW"/>
</dbReference>
<evidence type="ECO:0000256" key="5">
    <source>
        <dbReference type="SAM" id="SignalP"/>
    </source>
</evidence>
<evidence type="ECO:0000256" key="3">
    <source>
        <dbReference type="ARBA" id="ARBA00022691"/>
    </source>
</evidence>
<evidence type="ECO:0000313" key="8">
    <source>
        <dbReference type="Proteomes" id="UP000295122"/>
    </source>
</evidence>
<keyword evidence="5" id="KW-0732">Signal</keyword>
<evidence type="ECO:0000259" key="6">
    <source>
        <dbReference type="Pfam" id="PF13649"/>
    </source>
</evidence>
<keyword evidence="1 7" id="KW-0489">Methyltransferase</keyword>
<feature type="chain" id="PRO_5020977393" evidence="5">
    <location>
        <begin position="24"/>
        <end position="284"/>
    </location>
</feature>
<reference evidence="7 8" key="1">
    <citation type="submission" date="2019-03" db="EMBL/GenBank/DDBJ databases">
        <title>Genomic Encyclopedia of Type Strains, Phase IV (KMG-IV): sequencing the most valuable type-strain genomes for metagenomic binning, comparative biology and taxonomic classification.</title>
        <authorList>
            <person name="Goeker M."/>
        </authorList>
    </citation>
    <scope>NUCLEOTIDE SEQUENCE [LARGE SCALE GENOMIC DNA]</scope>
    <source>
        <strain evidence="7 8">DSM 25903</strain>
    </source>
</reference>
<evidence type="ECO:0000256" key="2">
    <source>
        <dbReference type="ARBA" id="ARBA00022679"/>
    </source>
</evidence>